<accession>A0ABU8EPX1</accession>
<name>A0ABU8EPX1_9GAMM</name>
<reference evidence="4 5" key="1">
    <citation type="submission" date="2023-12" db="EMBL/GenBank/DDBJ databases">
        <title>Friends and Foes: Symbiotic and Algicidal bacterial influence on Karenia brevis blooms.</title>
        <authorList>
            <person name="Fei C."/>
            <person name="Mohamed A.R."/>
            <person name="Booker A."/>
            <person name="Arshad M."/>
            <person name="Klass S."/>
            <person name="Ahn S."/>
            <person name="Gilbert P.M."/>
            <person name="Heil C.A."/>
            <person name="Martinez J.M."/>
            <person name="Amin S.A."/>
        </authorList>
    </citation>
    <scope>NUCLEOTIDE SEQUENCE [LARGE SCALE GENOMIC DNA]</scope>
    <source>
        <strain evidence="4 5">CE15</strain>
    </source>
</reference>
<feature type="domain" description="M23ase beta-sheet core" evidence="3">
    <location>
        <begin position="303"/>
        <end position="397"/>
    </location>
</feature>
<feature type="compositionally biased region" description="Low complexity" evidence="1">
    <location>
        <begin position="109"/>
        <end position="120"/>
    </location>
</feature>
<dbReference type="EC" id="3.4.-.-" evidence="4"/>
<dbReference type="SUPFAM" id="SSF51261">
    <property type="entry name" value="Duplicated hybrid motif"/>
    <property type="match status" value="1"/>
</dbReference>
<dbReference type="EMBL" id="JBAWKS010000001">
    <property type="protein sequence ID" value="MEI4549020.1"/>
    <property type="molecule type" value="Genomic_DNA"/>
</dbReference>
<keyword evidence="4" id="KW-0378">Hydrolase</keyword>
<dbReference type="GO" id="GO:0016787">
    <property type="term" value="F:hydrolase activity"/>
    <property type="evidence" value="ECO:0007669"/>
    <property type="project" value="UniProtKB-KW"/>
</dbReference>
<comment type="caution">
    <text evidence="4">The sequence shown here is derived from an EMBL/GenBank/DDBJ whole genome shotgun (WGS) entry which is preliminary data.</text>
</comment>
<evidence type="ECO:0000259" key="3">
    <source>
        <dbReference type="Pfam" id="PF01551"/>
    </source>
</evidence>
<keyword evidence="5" id="KW-1185">Reference proteome</keyword>
<dbReference type="InterPro" id="IPR016047">
    <property type="entry name" value="M23ase_b-sheet_dom"/>
</dbReference>
<feature type="compositionally biased region" description="Basic and acidic residues" evidence="1">
    <location>
        <begin position="140"/>
        <end position="170"/>
    </location>
</feature>
<dbReference type="RefSeq" id="WP_336434731.1">
    <property type="nucleotide sequence ID" value="NZ_JBAWKS010000001.1"/>
</dbReference>
<dbReference type="Pfam" id="PF01551">
    <property type="entry name" value="Peptidase_M23"/>
    <property type="match status" value="1"/>
</dbReference>
<dbReference type="PANTHER" id="PTHR21666">
    <property type="entry name" value="PEPTIDASE-RELATED"/>
    <property type="match status" value="1"/>
</dbReference>
<evidence type="ECO:0000313" key="4">
    <source>
        <dbReference type="EMBL" id="MEI4549020.1"/>
    </source>
</evidence>
<dbReference type="CDD" id="cd12797">
    <property type="entry name" value="M23_peptidase"/>
    <property type="match status" value="1"/>
</dbReference>
<keyword evidence="2" id="KW-1133">Transmembrane helix</keyword>
<evidence type="ECO:0000256" key="2">
    <source>
        <dbReference type="SAM" id="Phobius"/>
    </source>
</evidence>
<keyword evidence="2" id="KW-0812">Transmembrane</keyword>
<feature type="transmembrane region" description="Helical" evidence="2">
    <location>
        <begin position="21"/>
        <end position="45"/>
    </location>
</feature>
<feature type="compositionally biased region" description="Polar residues" evidence="1">
    <location>
        <begin position="130"/>
        <end position="139"/>
    </location>
</feature>
<dbReference type="InterPro" id="IPR011055">
    <property type="entry name" value="Dup_hybrid_motif"/>
</dbReference>
<gene>
    <name evidence="4" type="ORF">WAE96_04730</name>
</gene>
<dbReference type="PANTHER" id="PTHR21666:SF270">
    <property type="entry name" value="MUREIN HYDROLASE ACTIVATOR ENVC"/>
    <property type="match status" value="1"/>
</dbReference>
<feature type="region of interest" description="Disordered" evidence="1">
    <location>
        <begin position="109"/>
        <end position="185"/>
    </location>
</feature>
<feature type="compositionally biased region" description="Acidic residues" evidence="1">
    <location>
        <begin position="171"/>
        <end position="185"/>
    </location>
</feature>
<sequence length="409" mass="45515">MLKALFPDKQLLIRQNGDVKYLTLPSWLQVMLFFVGLAVCVIAGAGSYQYVELNGVITEQQQVIEQKQSELDALHLSYREKHSELSSRISQIDEKSQLMTNMLESLPEAQQEEFQAQQDATQKESAPVQPIQTEQQAKTSDTETKPEDADAIKKAQDKKQDSKPEPKAESEGESDTQDDSTSEETIENDIARENQLLDTQFTTLAQVVDGRTESLLKALEKAGVDHTTLINKELDETAQGGPFNAVDASVLSKDQQALLDKIVVLNQLSGNLELLPTSLPAKAFYVSSSYGLRTDPVTKRRAMHRGVDLAGWHKTEIFAPAHGTVKRAGRNGGYGKFIEIEHKNGFVTRYGHLAKINVKRGQEVQKDQVIGLMGNSGRSTGTHLHYEILHNEKHINPLKLTKAFENVLQ</sequence>
<protein>
    <submittedName>
        <fullName evidence="4">M23 family metallopeptidase</fullName>
        <ecNumber evidence="4">3.4.-.-</ecNumber>
    </submittedName>
</protein>
<keyword evidence="2" id="KW-0472">Membrane</keyword>
<proteinExistence type="predicted"/>
<evidence type="ECO:0000313" key="5">
    <source>
        <dbReference type="Proteomes" id="UP001382455"/>
    </source>
</evidence>
<organism evidence="4 5">
    <name type="scientific">Pseudoalteromonas spongiae</name>
    <dbReference type="NCBI Taxonomy" id="298657"/>
    <lineage>
        <taxon>Bacteria</taxon>
        <taxon>Pseudomonadati</taxon>
        <taxon>Pseudomonadota</taxon>
        <taxon>Gammaproteobacteria</taxon>
        <taxon>Alteromonadales</taxon>
        <taxon>Pseudoalteromonadaceae</taxon>
        <taxon>Pseudoalteromonas</taxon>
    </lineage>
</organism>
<evidence type="ECO:0000256" key="1">
    <source>
        <dbReference type="SAM" id="MobiDB-lite"/>
    </source>
</evidence>
<dbReference type="InterPro" id="IPR050570">
    <property type="entry name" value="Cell_wall_metabolism_enzyme"/>
</dbReference>
<dbReference type="Gene3D" id="2.70.70.10">
    <property type="entry name" value="Glucose Permease (Domain IIA)"/>
    <property type="match status" value="1"/>
</dbReference>
<dbReference type="Proteomes" id="UP001382455">
    <property type="component" value="Unassembled WGS sequence"/>
</dbReference>